<dbReference type="InterPro" id="IPR027939">
    <property type="entry name" value="NMT1/THI5"/>
</dbReference>
<feature type="domain" description="SsuA/THI5-like" evidence="1">
    <location>
        <begin position="65"/>
        <end position="276"/>
    </location>
</feature>
<dbReference type="Proteomes" id="UP000708298">
    <property type="component" value="Unassembled WGS sequence"/>
</dbReference>
<gene>
    <name evidence="2" type="ORF">ASILVAE211_11740</name>
</gene>
<evidence type="ECO:0000313" key="2">
    <source>
        <dbReference type="EMBL" id="MCB8875854.1"/>
    </source>
</evidence>
<comment type="caution">
    <text evidence="2">The sequence shown here is derived from an EMBL/GenBank/DDBJ whole genome shotgun (WGS) entry which is preliminary data.</text>
</comment>
<dbReference type="EMBL" id="JAESVB010000004">
    <property type="protein sequence ID" value="MCB8875854.1"/>
    <property type="molecule type" value="Genomic_DNA"/>
</dbReference>
<dbReference type="SUPFAM" id="SSF53850">
    <property type="entry name" value="Periplasmic binding protein-like II"/>
    <property type="match status" value="1"/>
</dbReference>
<dbReference type="AlphaFoldDB" id="A0A963YRU0"/>
<reference evidence="2" key="1">
    <citation type="journal article" date="2021" name="Microorganisms">
        <title>Acidisoma silvae sp. nov. and Acidisomacellulosilytica sp. nov., Two Acidophilic Bacteria Isolated from Decaying Wood, Hydrolyzing Cellulose and Producing Poly-3-hydroxybutyrate.</title>
        <authorList>
            <person name="Mieszkin S."/>
            <person name="Pouder E."/>
            <person name="Uroz S."/>
            <person name="Simon-Colin C."/>
            <person name="Alain K."/>
        </authorList>
    </citation>
    <scope>NUCLEOTIDE SEQUENCE</scope>
    <source>
        <strain evidence="2">HW T2.11</strain>
    </source>
</reference>
<accession>A0A963YRU0</accession>
<dbReference type="PANTHER" id="PTHR31528">
    <property type="entry name" value="4-AMINO-5-HYDROXYMETHYL-2-METHYLPYRIMIDINE PHOSPHATE SYNTHASE THI11-RELATED"/>
    <property type="match status" value="1"/>
</dbReference>
<dbReference type="GO" id="GO:0009228">
    <property type="term" value="P:thiamine biosynthetic process"/>
    <property type="evidence" value="ECO:0007669"/>
    <property type="project" value="InterPro"/>
</dbReference>
<organism evidence="2 3">
    <name type="scientific">Acidisoma silvae</name>
    <dbReference type="NCBI Taxonomy" id="2802396"/>
    <lineage>
        <taxon>Bacteria</taxon>
        <taxon>Pseudomonadati</taxon>
        <taxon>Pseudomonadota</taxon>
        <taxon>Alphaproteobacteria</taxon>
        <taxon>Acetobacterales</taxon>
        <taxon>Acidocellaceae</taxon>
        <taxon>Acidisoma</taxon>
    </lineage>
</organism>
<dbReference type="InterPro" id="IPR015168">
    <property type="entry name" value="SsuA/THI5"/>
</dbReference>
<keyword evidence="3" id="KW-1185">Reference proteome</keyword>
<evidence type="ECO:0000313" key="3">
    <source>
        <dbReference type="Proteomes" id="UP000708298"/>
    </source>
</evidence>
<name>A0A963YRU0_9PROT</name>
<dbReference type="Gene3D" id="3.40.190.10">
    <property type="entry name" value="Periplasmic binding protein-like II"/>
    <property type="match status" value="2"/>
</dbReference>
<reference evidence="2" key="2">
    <citation type="submission" date="2021-01" db="EMBL/GenBank/DDBJ databases">
        <authorList>
            <person name="Mieszkin S."/>
            <person name="Pouder E."/>
            <person name="Alain K."/>
        </authorList>
    </citation>
    <scope>NUCLEOTIDE SEQUENCE</scope>
    <source>
        <strain evidence="2">HW T2.11</strain>
    </source>
</reference>
<sequence>MAWRAANLTTAARAGALAASLQQEVLLLRRFLLGFAAVLVAAPIAMPKAHAADQKLTVLLDWFVNPDHATILSAEYSGAFKRHGLDVKIIAPADPSLPPRQIAAGQADLALTYQPQLYLMADQGLPVVRVGTVINKPLNVLATISDSGIKTMKDFKGKKIGFSVAGLDDSVVDTMLEYAGVSPKDVTLVNVNFALVTALTSHQVDGVIGAYRNFEVNELKGMGKTPVTFTPEDYGVPPDDELVFIANKKEAHDPKITAFLEALQEGTTYLEAHPDEMWAAFIKQHPDLNNKLNKTAWYQTLSYFAKNPFTLDQKRYTDYEKFMYDHKLIKTQPPLSDYAIELKAS</sequence>
<protein>
    <submittedName>
        <fullName evidence="2">ABC transporter substrate-binding protein</fullName>
    </submittedName>
</protein>
<proteinExistence type="predicted"/>
<dbReference type="PANTHER" id="PTHR31528:SF3">
    <property type="entry name" value="THIAMINE BIOSYNTHESIS PROTEIN HI_0357-RELATED"/>
    <property type="match status" value="1"/>
</dbReference>
<evidence type="ECO:0000259" key="1">
    <source>
        <dbReference type="Pfam" id="PF09084"/>
    </source>
</evidence>
<dbReference type="Pfam" id="PF09084">
    <property type="entry name" value="NMT1"/>
    <property type="match status" value="1"/>
</dbReference>